<reference evidence="2 3" key="1">
    <citation type="submission" date="2022-08" db="EMBL/GenBank/DDBJ databases">
        <title>Myroides zhujiangensis sp. nov., a novel bacterium isolated from sediment in the Pearl River Estuary.</title>
        <authorList>
            <person name="Cui L."/>
        </authorList>
    </citation>
    <scope>NUCLEOTIDE SEQUENCE [LARGE SCALE GENOMIC DNA]</scope>
    <source>
        <strain evidence="2 3">SCSIO 72103</strain>
    </source>
</reference>
<name>A0ABY5NVV6_9FLAO</name>
<dbReference type="EMBL" id="CP102382">
    <property type="protein sequence ID" value="UUV22748.1"/>
    <property type="molecule type" value="Genomic_DNA"/>
</dbReference>
<feature type="signal peptide" evidence="1">
    <location>
        <begin position="1"/>
        <end position="25"/>
    </location>
</feature>
<gene>
    <name evidence="2" type="ORF">NPX36_06820</name>
</gene>
<keyword evidence="1" id="KW-0732">Signal</keyword>
<evidence type="ECO:0000313" key="3">
    <source>
        <dbReference type="Proteomes" id="UP001317001"/>
    </source>
</evidence>
<keyword evidence="3" id="KW-1185">Reference proteome</keyword>
<sequence>MFKFFNITTLLLFVCFLFAPTISYALNSDMDTYSLIVNEEEETQSKSKPKNNNNNLNEEEEKEIKYHFFCNAKVLFSSKKALNSSLFLCSQQLRNILVFKIPSPPPEPQL</sequence>
<accession>A0ABY5NVV6</accession>
<protein>
    <submittedName>
        <fullName evidence="2">Uncharacterized protein</fullName>
    </submittedName>
</protein>
<feature type="chain" id="PRO_5045386220" evidence="1">
    <location>
        <begin position="26"/>
        <end position="110"/>
    </location>
</feature>
<dbReference type="Proteomes" id="UP001317001">
    <property type="component" value="Chromosome"/>
</dbReference>
<evidence type="ECO:0000256" key="1">
    <source>
        <dbReference type="SAM" id="SignalP"/>
    </source>
</evidence>
<evidence type="ECO:0000313" key="2">
    <source>
        <dbReference type="EMBL" id="UUV22748.1"/>
    </source>
</evidence>
<organism evidence="2 3">
    <name type="scientific">Paenimyroides aestuarii</name>
    <dbReference type="NCBI Taxonomy" id="2968490"/>
    <lineage>
        <taxon>Bacteria</taxon>
        <taxon>Pseudomonadati</taxon>
        <taxon>Bacteroidota</taxon>
        <taxon>Flavobacteriia</taxon>
        <taxon>Flavobacteriales</taxon>
        <taxon>Flavobacteriaceae</taxon>
        <taxon>Paenimyroides</taxon>
    </lineage>
</organism>
<proteinExistence type="predicted"/>
<dbReference type="RefSeq" id="WP_257500659.1">
    <property type="nucleotide sequence ID" value="NZ_CP102382.1"/>
</dbReference>